<feature type="region of interest" description="Disordered" evidence="1">
    <location>
        <begin position="172"/>
        <end position="213"/>
    </location>
</feature>
<feature type="compositionally biased region" description="Polar residues" evidence="1">
    <location>
        <begin position="268"/>
        <end position="280"/>
    </location>
</feature>
<dbReference type="AlphaFoldDB" id="A0AAW1NTY2"/>
<proteinExistence type="predicted"/>
<organism evidence="2 3">
    <name type="scientific">Symbiochloris irregularis</name>
    <dbReference type="NCBI Taxonomy" id="706552"/>
    <lineage>
        <taxon>Eukaryota</taxon>
        <taxon>Viridiplantae</taxon>
        <taxon>Chlorophyta</taxon>
        <taxon>core chlorophytes</taxon>
        <taxon>Trebouxiophyceae</taxon>
        <taxon>Trebouxiales</taxon>
        <taxon>Trebouxiaceae</taxon>
        <taxon>Symbiochloris</taxon>
    </lineage>
</organism>
<keyword evidence="3" id="KW-1185">Reference proteome</keyword>
<evidence type="ECO:0000256" key="1">
    <source>
        <dbReference type="SAM" id="MobiDB-lite"/>
    </source>
</evidence>
<feature type="region of interest" description="Disordered" evidence="1">
    <location>
        <begin position="426"/>
        <end position="538"/>
    </location>
</feature>
<reference evidence="2 3" key="1">
    <citation type="journal article" date="2024" name="Nat. Commun.">
        <title>Phylogenomics reveals the evolutionary origins of lichenization in chlorophyte algae.</title>
        <authorList>
            <person name="Puginier C."/>
            <person name="Libourel C."/>
            <person name="Otte J."/>
            <person name="Skaloud P."/>
            <person name="Haon M."/>
            <person name="Grisel S."/>
            <person name="Petersen M."/>
            <person name="Berrin J.G."/>
            <person name="Delaux P.M."/>
            <person name="Dal Grande F."/>
            <person name="Keller J."/>
        </authorList>
    </citation>
    <scope>NUCLEOTIDE SEQUENCE [LARGE SCALE GENOMIC DNA]</scope>
    <source>
        <strain evidence="2 3">SAG 2036</strain>
    </source>
</reference>
<gene>
    <name evidence="2" type="ORF">WJX73_005318</name>
</gene>
<name>A0AAW1NTY2_9CHLO</name>
<protein>
    <submittedName>
        <fullName evidence="2">Uncharacterized protein</fullName>
    </submittedName>
</protein>
<feature type="compositionally biased region" description="Basic and acidic residues" evidence="1">
    <location>
        <begin position="231"/>
        <end position="246"/>
    </location>
</feature>
<dbReference type="EMBL" id="JALJOQ010000163">
    <property type="protein sequence ID" value="KAK9792482.1"/>
    <property type="molecule type" value="Genomic_DNA"/>
</dbReference>
<evidence type="ECO:0000313" key="2">
    <source>
        <dbReference type="EMBL" id="KAK9792482.1"/>
    </source>
</evidence>
<feature type="non-terminal residue" evidence="2">
    <location>
        <position position="1"/>
    </location>
</feature>
<feature type="compositionally biased region" description="Basic and acidic residues" evidence="1">
    <location>
        <begin position="180"/>
        <end position="201"/>
    </location>
</feature>
<accession>A0AAW1NTY2</accession>
<sequence length="538" mass="59215">VYKFVTRPDIDKFVPKKLQHYLPGGNLYYIDIIEYDPKRLKGSPYKLSVTSIPPIFPSKAHIQCELTIEEETKDTCRQTLEGNVDIHIFGLGKIAENIIADNLKKVYSGIPQIVERWNVFREEILKKPGGKEILVSGRPDNYDVNWINDQIQDLLAAPLEPQYSLKDAPGMRQKLHSGKTARDAEKVVEDNRASTDVDRGFDAPGKAPGNAGVAADNRLSWESAATTAAHPSHDAPHAARPSHDAGARSSYESAAGRPPHGPRPQSAGKDSNTSPRSTTCAADLQPQEDVAEVGRRDSDAESLFQDAIEDQPWYNEEGYNDATADQIAEDHKAAQNWYRSFKKLKSGSELQSVDVDADVAARTRPPLNAQPLKSKRFSKQYQEEYDNWTGYWDEQKVPEAEHVPELRARLGHLFGLGAAWGLLKPLRSGKHSRGGSKDLASRKDSLASSNKSGSSGVKSPHHAAHDSISSLQEDQDAGRRKSLEGTEPSTATAHGVGEQKGNLSRRRSSITNKMFSCFTPKASMAKMDDKEESVSKAG</sequence>
<evidence type="ECO:0000313" key="3">
    <source>
        <dbReference type="Proteomes" id="UP001465755"/>
    </source>
</evidence>
<feature type="compositionally biased region" description="Basic and acidic residues" evidence="1">
    <location>
        <begin position="526"/>
        <end position="538"/>
    </location>
</feature>
<feature type="region of interest" description="Disordered" evidence="1">
    <location>
        <begin position="225"/>
        <end position="299"/>
    </location>
</feature>
<comment type="caution">
    <text evidence="2">The sequence shown here is derived from an EMBL/GenBank/DDBJ whole genome shotgun (WGS) entry which is preliminary data.</text>
</comment>
<feature type="compositionally biased region" description="Low complexity" evidence="1">
    <location>
        <begin position="446"/>
        <end position="458"/>
    </location>
</feature>
<dbReference type="Proteomes" id="UP001465755">
    <property type="component" value="Unassembled WGS sequence"/>
</dbReference>
<feature type="compositionally biased region" description="Basic and acidic residues" evidence="1">
    <location>
        <begin position="435"/>
        <end position="445"/>
    </location>
</feature>